<protein>
    <submittedName>
        <fullName evidence="2">Uncharacterized protein</fullName>
    </submittedName>
</protein>
<dbReference type="Proteomes" id="UP000193685">
    <property type="component" value="Unassembled WGS sequence"/>
</dbReference>
<organism evidence="2 3">
    <name type="scientific">Protomyces lactucae-debilis</name>
    <dbReference type="NCBI Taxonomy" id="2754530"/>
    <lineage>
        <taxon>Eukaryota</taxon>
        <taxon>Fungi</taxon>
        <taxon>Dikarya</taxon>
        <taxon>Ascomycota</taxon>
        <taxon>Taphrinomycotina</taxon>
        <taxon>Taphrinomycetes</taxon>
        <taxon>Taphrinales</taxon>
        <taxon>Protomycetaceae</taxon>
        <taxon>Protomyces</taxon>
    </lineage>
</organism>
<keyword evidence="3" id="KW-1185">Reference proteome</keyword>
<dbReference type="EMBL" id="MCFI01000021">
    <property type="protein sequence ID" value="ORY77033.1"/>
    <property type="molecule type" value="Genomic_DNA"/>
</dbReference>
<feature type="region of interest" description="Disordered" evidence="1">
    <location>
        <begin position="76"/>
        <end position="109"/>
    </location>
</feature>
<feature type="compositionally biased region" description="Low complexity" evidence="1">
    <location>
        <begin position="77"/>
        <end position="88"/>
    </location>
</feature>
<sequence>MSLLTADLYAAPEDLSLTRDQHARLSAATSASLNASALHRSHLQAGPEYVLADGSSGSSSTLGSSKPSATCLLGIQTPPASSTASSRRSSMDPSYAIPTIQEEGSDMSVTRRTSVKKTVANAANWRERLVDLILDRYAQCARKIPASVTERIFFKRCCDALQRLDGVANAKDVAETALAASYAVVMERRAAWQAVMGAPTVQEEQGLPANVKERQRLEREREAQETTWALQRAEYDLAVAKIVHHTYVKRLQA</sequence>
<reference evidence="2 3" key="1">
    <citation type="submission" date="2016-07" db="EMBL/GenBank/DDBJ databases">
        <title>Pervasive Adenine N6-methylation of Active Genes in Fungi.</title>
        <authorList>
            <consortium name="DOE Joint Genome Institute"/>
            <person name="Mondo S.J."/>
            <person name="Dannebaum R.O."/>
            <person name="Kuo R.C."/>
            <person name="Labutti K."/>
            <person name="Haridas S."/>
            <person name="Kuo A."/>
            <person name="Salamov A."/>
            <person name="Ahrendt S.R."/>
            <person name="Lipzen A."/>
            <person name="Sullivan W."/>
            <person name="Andreopoulos W.B."/>
            <person name="Clum A."/>
            <person name="Lindquist E."/>
            <person name="Daum C."/>
            <person name="Ramamoorthy G.K."/>
            <person name="Gryganskyi A."/>
            <person name="Culley D."/>
            <person name="Magnuson J.K."/>
            <person name="James T.Y."/>
            <person name="O'Malley M.A."/>
            <person name="Stajich J.E."/>
            <person name="Spatafora J.W."/>
            <person name="Visel A."/>
            <person name="Grigoriev I.V."/>
        </authorList>
    </citation>
    <scope>NUCLEOTIDE SEQUENCE [LARGE SCALE GENOMIC DNA]</scope>
    <source>
        <strain evidence="2 3">12-1054</strain>
    </source>
</reference>
<name>A0A1Y2EZM9_PROLT</name>
<accession>A0A1Y2EZM9</accession>
<gene>
    <name evidence="2" type="ORF">BCR37DRAFT_395114</name>
</gene>
<dbReference type="RefSeq" id="XP_040722873.1">
    <property type="nucleotide sequence ID" value="XM_040871579.1"/>
</dbReference>
<evidence type="ECO:0000256" key="1">
    <source>
        <dbReference type="SAM" id="MobiDB-lite"/>
    </source>
</evidence>
<dbReference type="GeneID" id="63788178"/>
<dbReference type="AlphaFoldDB" id="A0A1Y2EZM9"/>
<evidence type="ECO:0000313" key="2">
    <source>
        <dbReference type="EMBL" id="ORY77033.1"/>
    </source>
</evidence>
<proteinExistence type="predicted"/>
<comment type="caution">
    <text evidence="2">The sequence shown here is derived from an EMBL/GenBank/DDBJ whole genome shotgun (WGS) entry which is preliminary data.</text>
</comment>
<evidence type="ECO:0000313" key="3">
    <source>
        <dbReference type="Proteomes" id="UP000193685"/>
    </source>
</evidence>